<evidence type="ECO:0000256" key="1">
    <source>
        <dbReference type="SAM" id="Phobius"/>
    </source>
</evidence>
<keyword evidence="1" id="KW-0812">Transmembrane</keyword>
<organism evidence="2 3">
    <name type="scientific">Methanimicrococcus stummii</name>
    <dbReference type="NCBI Taxonomy" id="3028294"/>
    <lineage>
        <taxon>Archaea</taxon>
        <taxon>Methanobacteriati</taxon>
        <taxon>Methanobacteriota</taxon>
        <taxon>Stenosarchaea group</taxon>
        <taxon>Methanomicrobia</taxon>
        <taxon>Methanosarcinales</taxon>
        <taxon>Methanosarcinaceae</taxon>
        <taxon>Methanimicrococcus</taxon>
    </lineage>
</organism>
<evidence type="ECO:0000313" key="3">
    <source>
        <dbReference type="Proteomes" id="UP001302662"/>
    </source>
</evidence>
<keyword evidence="3" id="KW-1185">Reference proteome</keyword>
<dbReference type="Proteomes" id="UP001302662">
    <property type="component" value="Chromosome"/>
</dbReference>
<feature type="transmembrane region" description="Helical" evidence="1">
    <location>
        <begin position="12"/>
        <end position="36"/>
    </location>
</feature>
<sequence length="138" mass="15717">MLAFSNFFDYCRFGVISLLLLCGFGLLLLPCCFCLLPPPTVLYLLLLPTGLCLLPATLRFAFPFAPASFNSRSLRERGTDYLTVFVCTVTVRFLSDAAARASRSAFQKANRKTPFAFQKNKKQNPEFSRFKNDRFYKK</sequence>
<name>A0AA96ZY84_9EURY</name>
<keyword evidence="1" id="KW-0472">Membrane</keyword>
<protein>
    <recommendedName>
        <fullName evidence="4">Transmembrane protein</fullName>
    </recommendedName>
</protein>
<dbReference type="EMBL" id="CP131062">
    <property type="protein sequence ID" value="WNY28566.1"/>
    <property type="molecule type" value="Genomic_DNA"/>
</dbReference>
<gene>
    <name evidence="2" type="ORF">MmiEs2_07600</name>
</gene>
<dbReference type="KEGG" id="mees:MmiEs2_07600"/>
<keyword evidence="1" id="KW-1133">Transmembrane helix</keyword>
<evidence type="ECO:0000313" key="2">
    <source>
        <dbReference type="EMBL" id="WNY28566.1"/>
    </source>
</evidence>
<reference evidence="2 3" key="1">
    <citation type="submission" date="2023-07" db="EMBL/GenBank/DDBJ databases">
        <title>Closed genome sequence of Methanimicrococcus sp. Es2.</title>
        <authorList>
            <person name="Protasov E."/>
            <person name="Platt K."/>
            <person name="Reeh H."/>
            <person name="Poehlein A."/>
            <person name="Daniel R."/>
            <person name="Brune A."/>
        </authorList>
    </citation>
    <scope>NUCLEOTIDE SEQUENCE [LARGE SCALE GENOMIC DNA]</scope>
    <source>
        <strain evidence="2 3">Es2</strain>
    </source>
</reference>
<feature type="transmembrane region" description="Helical" evidence="1">
    <location>
        <begin position="43"/>
        <end position="62"/>
    </location>
</feature>
<evidence type="ECO:0008006" key="4">
    <source>
        <dbReference type="Google" id="ProtNLM"/>
    </source>
</evidence>
<dbReference type="AlphaFoldDB" id="A0AA96ZY84"/>
<proteinExistence type="predicted"/>
<accession>A0AA96ZY84</accession>